<evidence type="ECO:0000256" key="11">
    <source>
        <dbReference type="ARBA" id="ARBA00023160"/>
    </source>
</evidence>
<comment type="similarity">
    <text evidence="2 12">Belongs to the fatty acid desaturase type 1 family.</text>
</comment>
<evidence type="ECO:0000256" key="4">
    <source>
        <dbReference type="ARBA" id="ARBA00022692"/>
    </source>
</evidence>
<comment type="cofactor">
    <cofactor evidence="12">
        <name>Fe(2+)</name>
        <dbReference type="ChEBI" id="CHEBI:29033"/>
    </cofactor>
</comment>
<evidence type="ECO:0000256" key="3">
    <source>
        <dbReference type="ARBA" id="ARBA00022516"/>
    </source>
</evidence>
<dbReference type="Pfam" id="PF00487">
    <property type="entry name" value="FA_desaturase"/>
    <property type="match status" value="1"/>
</dbReference>
<evidence type="ECO:0000256" key="1">
    <source>
        <dbReference type="ARBA" id="ARBA00004141"/>
    </source>
</evidence>
<keyword evidence="3 12" id="KW-0444">Lipid biosynthesis</keyword>
<keyword evidence="16" id="KW-1185">Reference proteome</keyword>
<feature type="transmembrane region" description="Helical" evidence="14">
    <location>
        <begin position="47"/>
        <end position="71"/>
    </location>
</feature>
<evidence type="ECO:0000256" key="7">
    <source>
        <dbReference type="ARBA" id="ARBA00023002"/>
    </source>
</evidence>
<dbReference type="PANTHER" id="PTHR11351">
    <property type="entry name" value="ACYL-COA DESATURASE"/>
    <property type="match status" value="1"/>
</dbReference>
<keyword evidence="9" id="KW-0443">Lipid metabolism</keyword>
<accession>A0ABM1MPJ3</accession>
<organism evidence="16 17">
    <name type="scientific">Nicrophorus vespilloides</name>
    <name type="common">Boreal carrion beetle</name>
    <dbReference type="NCBI Taxonomy" id="110193"/>
    <lineage>
        <taxon>Eukaryota</taxon>
        <taxon>Metazoa</taxon>
        <taxon>Ecdysozoa</taxon>
        <taxon>Arthropoda</taxon>
        <taxon>Hexapoda</taxon>
        <taxon>Insecta</taxon>
        <taxon>Pterygota</taxon>
        <taxon>Neoptera</taxon>
        <taxon>Endopterygota</taxon>
        <taxon>Coleoptera</taxon>
        <taxon>Polyphaga</taxon>
        <taxon>Staphyliniformia</taxon>
        <taxon>Silphidae</taxon>
        <taxon>Nicrophorinae</taxon>
        <taxon>Nicrophorus</taxon>
    </lineage>
</organism>
<keyword evidence="6 14" id="KW-1133">Transmembrane helix</keyword>
<evidence type="ECO:0000259" key="15">
    <source>
        <dbReference type="Pfam" id="PF00487"/>
    </source>
</evidence>
<evidence type="ECO:0000256" key="6">
    <source>
        <dbReference type="ARBA" id="ARBA00022989"/>
    </source>
</evidence>
<evidence type="ECO:0000256" key="8">
    <source>
        <dbReference type="ARBA" id="ARBA00023004"/>
    </source>
</evidence>
<keyword evidence="10 14" id="KW-0472">Membrane</keyword>
<proteinExistence type="inferred from homology"/>
<evidence type="ECO:0000256" key="5">
    <source>
        <dbReference type="ARBA" id="ARBA00022832"/>
    </source>
</evidence>
<comment type="domain">
    <text evidence="12">The histidine box domains are involved in binding the catalytic metal ions.</text>
</comment>
<evidence type="ECO:0000256" key="12">
    <source>
        <dbReference type="RuleBase" id="RU000581"/>
    </source>
</evidence>
<feature type="transmembrane region" description="Helical" evidence="14">
    <location>
        <begin position="194"/>
        <end position="215"/>
    </location>
</feature>
<dbReference type="PRINTS" id="PR00075">
    <property type="entry name" value="FACDDSATRASE"/>
</dbReference>
<evidence type="ECO:0000256" key="2">
    <source>
        <dbReference type="ARBA" id="ARBA00009295"/>
    </source>
</evidence>
<dbReference type="RefSeq" id="XP_017776493.1">
    <property type="nucleotide sequence ID" value="XM_017921004.1"/>
</dbReference>
<feature type="transmembrane region" description="Helical" evidence="14">
    <location>
        <begin position="78"/>
        <end position="97"/>
    </location>
</feature>
<name>A0ABM1MPJ3_NICVS</name>
<dbReference type="PANTHER" id="PTHR11351:SF21">
    <property type="entry name" value="GH07782P"/>
    <property type="match status" value="1"/>
</dbReference>
<feature type="compositionally biased region" description="Basic and acidic residues" evidence="13">
    <location>
        <begin position="330"/>
        <end position="342"/>
    </location>
</feature>
<dbReference type="CDD" id="cd03505">
    <property type="entry name" value="Delta9-FADS-like"/>
    <property type="match status" value="1"/>
</dbReference>
<feature type="region of interest" description="Disordered" evidence="13">
    <location>
        <begin position="330"/>
        <end position="354"/>
    </location>
</feature>
<feature type="transmembrane region" description="Helical" evidence="14">
    <location>
        <begin position="109"/>
        <end position="131"/>
    </location>
</feature>
<keyword evidence="11 12" id="KW-0275">Fatty acid biosynthesis</keyword>
<keyword evidence="8" id="KW-0408">Iron</keyword>
<evidence type="ECO:0000256" key="10">
    <source>
        <dbReference type="ARBA" id="ARBA00023136"/>
    </source>
</evidence>
<evidence type="ECO:0000313" key="16">
    <source>
        <dbReference type="Proteomes" id="UP000695000"/>
    </source>
</evidence>
<gene>
    <name evidence="17" type="primary">LOC108562598</name>
</gene>
<evidence type="ECO:0000256" key="9">
    <source>
        <dbReference type="ARBA" id="ARBA00023098"/>
    </source>
</evidence>
<keyword evidence="7 12" id="KW-0560">Oxidoreductase</keyword>
<dbReference type="InterPro" id="IPR015876">
    <property type="entry name" value="Acyl-CoA_DS"/>
</dbReference>
<dbReference type="Proteomes" id="UP000695000">
    <property type="component" value="Unplaced"/>
</dbReference>
<reference evidence="17" key="1">
    <citation type="submission" date="2025-08" db="UniProtKB">
        <authorList>
            <consortium name="RefSeq"/>
        </authorList>
    </citation>
    <scope>IDENTIFICATION</scope>
    <source>
        <tissue evidence="17">Whole Larva</tissue>
    </source>
</reference>
<comment type="subcellular location">
    <subcellularLocation>
        <location evidence="1">Membrane</location>
        <topology evidence="1">Multi-pass membrane protein</topology>
    </subcellularLocation>
</comment>
<protein>
    <submittedName>
        <fullName evidence="17">Acyl-CoA Delta(11) desaturase</fullName>
    </submittedName>
</protein>
<evidence type="ECO:0000256" key="13">
    <source>
        <dbReference type="SAM" id="MobiDB-lite"/>
    </source>
</evidence>
<feature type="domain" description="Fatty acid desaturase" evidence="15">
    <location>
        <begin position="79"/>
        <end position="282"/>
    </location>
</feature>
<sequence>MAPYAGVTTTITRMENRKHIKEDVPKDVKLVPKGYKGFFGEYVTDLIWLHIISIGLFHVIALYCFITFPFLSCNYKTLLWGVVMGGFSGFGVTAGAHRLWCHRSYKAKLPLQIILAICYSAAGQNTIFDWVRDHRVHHKYSETDADPHNSNRGFFFAHMGWLFMRKHPEVIRRGNQIDMSDITDDPLLKLHHKFFLPLKIIFCFVLPTAVPVYFWSENIYNAIVTQCIVRYILSLHFTWSVNSAAHLFGNKPYNININPRENLAVALISMGEGWHNYHHTFPWDYRAAELGKINTTLIWLDLFQKIGWAYDMKTPSKELIKAVIERRGPESVNKHCHSHPEEVPTPDSDNEKSI</sequence>
<evidence type="ECO:0000256" key="14">
    <source>
        <dbReference type="SAM" id="Phobius"/>
    </source>
</evidence>
<keyword evidence="4 12" id="KW-0812">Transmembrane</keyword>
<keyword evidence="5" id="KW-0276">Fatty acid metabolism</keyword>
<dbReference type="InterPro" id="IPR005804">
    <property type="entry name" value="FA_desaturase_dom"/>
</dbReference>
<dbReference type="GeneID" id="108562598"/>
<evidence type="ECO:0000313" key="17">
    <source>
        <dbReference type="RefSeq" id="XP_017776493.1"/>
    </source>
</evidence>